<dbReference type="Proteomes" id="UP000001601">
    <property type="component" value="Unassembled WGS sequence"/>
</dbReference>
<dbReference type="AlphaFoldDB" id="A3XIA3"/>
<evidence type="ECO:0000313" key="3">
    <source>
        <dbReference type="Proteomes" id="UP000001601"/>
    </source>
</evidence>
<protein>
    <submittedName>
        <fullName evidence="2">Uncharacterized protein</fullName>
    </submittedName>
</protein>
<dbReference type="EMBL" id="AANC01000001">
    <property type="protein sequence ID" value="EAQ50992.1"/>
    <property type="molecule type" value="Genomic_DNA"/>
</dbReference>
<feature type="region of interest" description="Disordered" evidence="1">
    <location>
        <begin position="17"/>
        <end position="70"/>
    </location>
</feature>
<proteinExistence type="predicted"/>
<sequence length="70" mass="7875">MKYTSRLQCETLKITKRNDLGKRNKPHFPPFRKKLLPKFRDGKSGSFKNLEPNPDPETSGGLGSLDSSAL</sequence>
<dbReference type="STRING" id="398720.MED217_15655"/>
<dbReference type="HOGENOM" id="CLU_2752875_0_0_10"/>
<accession>A3XIA3</accession>
<organism evidence="2 3">
    <name type="scientific">Leeuwenhoekiella blandensis (strain CECT 7118 / CCUG 51940 / KCTC 22103 / MED217)</name>
    <name type="common">Flavobacterium sp. (strain MED217)</name>
    <dbReference type="NCBI Taxonomy" id="398720"/>
    <lineage>
        <taxon>Bacteria</taxon>
        <taxon>Pseudomonadati</taxon>
        <taxon>Bacteroidota</taxon>
        <taxon>Flavobacteriia</taxon>
        <taxon>Flavobacteriales</taxon>
        <taxon>Flavobacteriaceae</taxon>
        <taxon>Leeuwenhoekiella</taxon>
    </lineage>
</organism>
<reference evidence="2 3" key="1">
    <citation type="journal article" date="2007" name="Nature">
        <title>Light stimulates growth of proteorhodopsin-containing marine Flavobacteria.</title>
        <authorList>
            <person name="Gomez-Consarnau L."/>
            <person name="Gonzalez J.M."/>
            <person name="Coll-Llado M."/>
            <person name="Gourdon P."/>
            <person name="Pascher T."/>
            <person name="Neutze R."/>
            <person name="Pedros-Alio C."/>
            <person name="Pinhassi J."/>
        </authorList>
    </citation>
    <scope>NUCLEOTIDE SEQUENCE [LARGE SCALE GENOMIC DNA]</scope>
    <source>
        <strain evidence="2 3">MED217</strain>
    </source>
</reference>
<evidence type="ECO:0000256" key="1">
    <source>
        <dbReference type="SAM" id="MobiDB-lite"/>
    </source>
</evidence>
<gene>
    <name evidence="2" type="ORF">MED217_15655</name>
</gene>
<comment type="caution">
    <text evidence="2">The sequence shown here is derived from an EMBL/GenBank/DDBJ whole genome shotgun (WGS) entry which is preliminary data.</text>
</comment>
<feature type="compositionally biased region" description="Basic residues" evidence="1">
    <location>
        <begin position="23"/>
        <end position="37"/>
    </location>
</feature>
<evidence type="ECO:0000313" key="2">
    <source>
        <dbReference type="EMBL" id="EAQ50992.1"/>
    </source>
</evidence>
<name>A3XIA3_LEEBM</name>
<keyword evidence="3" id="KW-1185">Reference proteome</keyword>